<feature type="modified residue" description="4-aspartylphosphate" evidence="3">
    <location>
        <position position="55"/>
    </location>
</feature>
<dbReference type="PANTHER" id="PTHR43214">
    <property type="entry name" value="TWO-COMPONENT RESPONSE REGULATOR"/>
    <property type="match status" value="1"/>
</dbReference>
<dbReference type="Gene3D" id="3.40.50.2300">
    <property type="match status" value="1"/>
</dbReference>
<keyword evidence="2" id="KW-0238">DNA-binding</keyword>
<comment type="caution">
    <text evidence="6">The sequence shown here is derived from an EMBL/GenBank/DDBJ whole genome shotgun (WGS) entry which is preliminary data.</text>
</comment>
<keyword evidence="7" id="KW-1185">Reference proteome</keyword>
<dbReference type="InterPro" id="IPR001789">
    <property type="entry name" value="Sig_transdc_resp-reg_receiver"/>
</dbReference>
<dbReference type="PANTHER" id="PTHR43214:SF43">
    <property type="entry name" value="TWO-COMPONENT RESPONSE REGULATOR"/>
    <property type="match status" value="1"/>
</dbReference>
<dbReference type="InterPro" id="IPR000792">
    <property type="entry name" value="Tscrpt_reg_LuxR_C"/>
</dbReference>
<evidence type="ECO:0000256" key="3">
    <source>
        <dbReference type="PROSITE-ProRule" id="PRU00169"/>
    </source>
</evidence>
<evidence type="ECO:0000313" key="7">
    <source>
        <dbReference type="Proteomes" id="UP001500945"/>
    </source>
</evidence>
<dbReference type="InterPro" id="IPR016032">
    <property type="entry name" value="Sig_transdc_resp-reg_C-effctor"/>
</dbReference>
<evidence type="ECO:0000256" key="1">
    <source>
        <dbReference type="ARBA" id="ARBA00022553"/>
    </source>
</evidence>
<dbReference type="SUPFAM" id="SSF46894">
    <property type="entry name" value="C-terminal effector domain of the bipartite response regulators"/>
    <property type="match status" value="1"/>
</dbReference>
<feature type="domain" description="HTH luxR-type" evidence="4">
    <location>
        <begin position="142"/>
        <end position="207"/>
    </location>
</feature>
<dbReference type="Pfam" id="PF00072">
    <property type="entry name" value="Response_reg"/>
    <property type="match status" value="1"/>
</dbReference>
<evidence type="ECO:0000256" key="2">
    <source>
        <dbReference type="ARBA" id="ARBA00023125"/>
    </source>
</evidence>
<dbReference type="PRINTS" id="PR00038">
    <property type="entry name" value="HTHLUXR"/>
</dbReference>
<dbReference type="InterPro" id="IPR039420">
    <property type="entry name" value="WalR-like"/>
</dbReference>
<dbReference type="PROSITE" id="PS50043">
    <property type="entry name" value="HTH_LUXR_2"/>
    <property type="match status" value="1"/>
</dbReference>
<dbReference type="EMBL" id="BAABGM010000014">
    <property type="protein sequence ID" value="GAA4407428.1"/>
    <property type="molecule type" value="Genomic_DNA"/>
</dbReference>
<evidence type="ECO:0000313" key="6">
    <source>
        <dbReference type="EMBL" id="GAA4407428.1"/>
    </source>
</evidence>
<name>A0ABP8KHN2_9MICO</name>
<proteinExistence type="predicted"/>
<evidence type="ECO:0000259" key="5">
    <source>
        <dbReference type="PROSITE" id="PS50110"/>
    </source>
</evidence>
<keyword evidence="1 3" id="KW-0597">Phosphoprotein</keyword>
<dbReference type="Proteomes" id="UP001500945">
    <property type="component" value="Unassembled WGS sequence"/>
</dbReference>
<gene>
    <name evidence="6" type="ORF">GCM10023168_23460</name>
</gene>
<feature type="domain" description="Response regulatory" evidence="5">
    <location>
        <begin position="4"/>
        <end position="120"/>
    </location>
</feature>
<accession>A0ABP8KHN2</accession>
<dbReference type="PROSITE" id="PS50110">
    <property type="entry name" value="RESPONSE_REGULATORY"/>
    <property type="match status" value="1"/>
</dbReference>
<dbReference type="SMART" id="SM00448">
    <property type="entry name" value="REC"/>
    <property type="match status" value="1"/>
</dbReference>
<dbReference type="SMART" id="SM00421">
    <property type="entry name" value="HTH_LUXR"/>
    <property type="match status" value="1"/>
</dbReference>
<dbReference type="Pfam" id="PF00196">
    <property type="entry name" value="GerE"/>
    <property type="match status" value="1"/>
</dbReference>
<dbReference type="InterPro" id="IPR058245">
    <property type="entry name" value="NreC/VraR/RcsB-like_REC"/>
</dbReference>
<dbReference type="PROSITE" id="PS00622">
    <property type="entry name" value="HTH_LUXR_1"/>
    <property type="match status" value="1"/>
</dbReference>
<sequence length="210" mass="22156">MSIRVLLADDHPLFRDGLRAMLDGRAAFDVVAVAGNGTDAVRLAKEHLPDVAVLDLRMPNGDGVAATTGIHHACPETRILVLSSFDDEHYVAQALAAGANGYILKAAAPDEIADAISAVASGTSVLSDTILADIALRTAARRGRPFPQLTEREFDVLEAMARGKNSDEIARRLGLSVKTVRNNISNILVKLGVRDRAAAVVVAHQHGVGA</sequence>
<dbReference type="CDD" id="cd17535">
    <property type="entry name" value="REC_NarL-like"/>
    <property type="match status" value="1"/>
</dbReference>
<evidence type="ECO:0000259" key="4">
    <source>
        <dbReference type="PROSITE" id="PS50043"/>
    </source>
</evidence>
<organism evidence="6 7">
    <name type="scientific">Fodinibacter luteus</name>
    <dbReference type="NCBI Taxonomy" id="552064"/>
    <lineage>
        <taxon>Bacteria</taxon>
        <taxon>Bacillati</taxon>
        <taxon>Actinomycetota</taxon>
        <taxon>Actinomycetes</taxon>
        <taxon>Micrococcales</taxon>
        <taxon>Intrasporangiaceae</taxon>
        <taxon>Fodinibacter (ex Wang et al. 2009)</taxon>
    </lineage>
</organism>
<dbReference type="SUPFAM" id="SSF52172">
    <property type="entry name" value="CheY-like"/>
    <property type="match status" value="1"/>
</dbReference>
<reference evidence="7" key="1">
    <citation type="journal article" date="2019" name="Int. J. Syst. Evol. Microbiol.">
        <title>The Global Catalogue of Microorganisms (GCM) 10K type strain sequencing project: providing services to taxonomists for standard genome sequencing and annotation.</title>
        <authorList>
            <consortium name="The Broad Institute Genomics Platform"/>
            <consortium name="The Broad Institute Genome Sequencing Center for Infectious Disease"/>
            <person name="Wu L."/>
            <person name="Ma J."/>
        </authorList>
    </citation>
    <scope>NUCLEOTIDE SEQUENCE [LARGE SCALE GENOMIC DNA]</scope>
    <source>
        <strain evidence="7">JCM 17809</strain>
    </source>
</reference>
<protein>
    <submittedName>
        <fullName evidence="6">Response regulator transcription factor</fullName>
    </submittedName>
</protein>
<dbReference type="RefSeq" id="WP_345206060.1">
    <property type="nucleotide sequence ID" value="NZ_BAABGM010000014.1"/>
</dbReference>
<dbReference type="InterPro" id="IPR011006">
    <property type="entry name" value="CheY-like_superfamily"/>
</dbReference>
<dbReference type="CDD" id="cd06170">
    <property type="entry name" value="LuxR_C_like"/>
    <property type="match status" value="1"/>
</dbReference>